<dbReference type="AlphaFoldDB" id="A0AAN6TE71"/>
<dbReference type="Proteomes" id="UP001302812">
    <property type="component" value="Unassembled WGS sequence"/>
</dbReference>
<name>A0AAN6TE71_9PEZI</name>
<protein>
    <submittedName>
        <fullName evidence="1">Uncharacterized protein</fullName>
    </submittedName>
</protein>
<dbReference type="RefSeq" id="XP_064670359.1">
    <property type="nucleotide sequence ID" value="XM_064813693.1"/>
</dbReference>
<dbReference type="GeneID" id="89937818"/>
<organism evidence="1 2">
    <name type="scientific">Canariomyces notabilis</name>
    <dbReference type="NCBI Taxonomy" id="2074819"/>
    <lineage>
        <taxon>Eukaryota</taxon>
        <taxon>Fungi</taxon>
        <taxon>Dikarya</taxon>
        <taxon>Ascomycota</taxon>
        <taxon>Pezizomycotina</taxon>
        <taxon>Sordariomycetes</taxon>
        <taxon>Sordariomycetidae</taxon>
        <taxon>Sordariales</taxon>
        <taxon>Chaetomiaceae</taxon>
        <taxon>Canariomyces</taxon>
    </lineage>
</organism>
<evidence type="ECO:0000313" key="1">
    <source>
        <dbReference type="EMBL" id="KAK4112789.1"/>
    </source>
</evidence>
<keyword evidence="2" id="KW-1185">Reference proteome</keyword>
<gene>
    <name evidence="1" type="ORF">N656DRAFT_76931</name>
</gene>
<reference evidence="1" key="2">
    <citation type="submission" date="2023-05" db="EMBL/GenBank/DDBJ databases">
        <authorList>
            <consortium name="Lawrence Berkeley National Laboratory"/>
            <person name="Steindorff A."/>
            <person name="Hensen N."/>
            <person name="Bonometti L."/>
            <person name="Westerberg I."/>
            <person name="Brannstrom I.O."/>
            <person name="Guillou S."/>
            <person name="Cros-Aarteil S."/>
            <person name="Calhoun S."/>
            <person name="Haridas S."/>
            <person name="Kuo A."/>
            <person name="Mondo S."/>
            <person name="Pangilinan J."/>
            <person name="Riley R."/>
            <person name="Labutti K."/>
            <person name="Andreopoulos B."/>
            <person name="Lipzen A."/>
            <person name="Chen C."/>
            <person name="Yanf M."/>
            <person name="Daum C."/>
            <person name="Ng V."/>
            <person name="Clum A."/>
            <person name="Ohm R."/>
            <person name="Martin F."/>
            <person name="Silar P."/>
            <person name="Natvig D."/>
            <person name="Lalanne C."/>
            <person name="Gautier V."/>
            <person name="Ament-Velasquez S.L."/>
            <person name="Kruys A."/>
            <person name="Hutchinson M.I."/>
            <person name="Powell A.J."/>
            <person name="Barry K."/>
            <person name="Miller A.N."/>
            <person name="Grigoriev I.V."/>
            <person name="Debuchy R."/>
            <person name="Gladieux P."/>
            <person name="Thoren M.H."/>
            <person name="Johannesson H."/>
        </authorList>
    </citation>
    <scope>NUCLEOTIDE SEQUENCE</scope>
    <source>
        <strain evidence="1">CBS 508.74</strain>
    </source>
</reference>
<evidence type="ECO:0000313" key="2">
    <source>
        <dbReference type="Proteomes" id="UP001302812"/>
    </source>
</evidence>
<accession>A0AAN6TE71</accession>
<reference evidence="1" key="1">
    <citation type="journal article" date="2023" name="Mol. Phylogenet. Evol.">
        <title>Genome-scale phylogeny and comparative genomics of the fungal order Sordariales.</title>
        <authorList>
            <person name="Hensen N."/>
            <person name="Bonometti L."/>
            <person name="Westerberg I."/>
            <person name="Brannstrom I.O."/>
            <person name="Guillou S."/>
            <person name="Cros-Aarteil S."/>
            <person name="Calhoun S."/>
            <person name="Haridas S."/>
            <person name="Kuo A."/>
            <person name="Mondo S."/>
            <person name="Pangilinan J."/>
            <person name="Riley R."/>
            <person name="LaButti K."/>
            <person name="Andreopoulos B."/>
            <person name="Lipzen A."/>
            <person name="Chen C."/>
            <person name="Yan M."/>
            <person name="Daum C."/>
            <person name="Ng V."/>
            <person name="Clum A."/>
            <person name="Steindorff A."/>
            <person name="Ohm R.A."/>
            <person name="Martin F."/>
            <person name="Silar P."/>
            <person name="Natvig D.O."/>
            <person name="Lalanne C."/>
            <person name="Gautier V."/>
            <person name="Ament-Velasquez S.L."/>
            <person name="Kruys A."/>
            <person name="Hutchinson M.I."/>
            <person name="Powell A.J."/>
            <person name="Barry K."/>
            <person name="Miller A.N."/>
            <person name="Grigoriev I.V."/>
            <person name="Debuchy R."/>
            <person name="Gladieux P."/>
            <person name="Hiltunen Thoren M."/>
            <person name="Johannesson H."/>
        </authorList>
    </citation>
    <scope>NUCLEOTIDE SEQUENCE</scope>
    <source>
        <strain evidence="1">CBS 508.74</strain>
    </source>
</reference>
<dbReference type="EMBL" id="MU853341">
    <property type="protein sequence ID" value="KAK4112789.1"/>
    <property type="molecule type" value="Genomic_DNA"/>
</dbReference>
<proteinExistence type="predicted"/>
<sequence length="169" mass="18336">MSQLTRCLHPESKGPPRQLPASIRCCIVLYTWDGPYGTLVLQTWKGSLSHLISDLMEDFGVVSSASLYQIIPMFPKKNLRPGTSAQPASGNLIAPLLPSPASWDDTVAQAHSRGALGTWREWLAFSSRRPGLVGDKRERVSFLGSVSLRISGVPAIQQIQATTAIGTHT</sequence>
<comment type="caution">
    <text evidence="1">The sequence shown here is derived from an EMBL/GenBank/DDBJ whole genome shotgun (WGS) entry which is preliminary data.</text>
</comment>